<evidence type="ECO:0000256" key="6">
    <source>
        <dbReference type="SAM" id="MobiDB-lite"/>
    </source>
</evidence>
<organism evidence="7 8">
    <name type="scientific">Aquarana catesbeiana</name>
    <name type="common">American bullfrog</name>
    <name type="synonym">Rana catesbeiana</name>
    <dbReference type="NCBI Taxonomy" id="8400"/>
    <lineage>
        <taxon>Eukaryota</taxon>
        <taxon>Metazoa</taxon>
        <taxon>Chordata</taxon>
        <taxon>Craniata</taxon>
        <taxon>Vertebrata</taxon>
        <taxon>Euteleostomi</taxon>
        <taxon>Amphibia</taxon>
        <taxon>Batrachia</taxon>
        <taxon>Anura</taxon>
        <taxon>Neobatrachia</taxon>
        <taxon>Ranoidea</taxon>
        <taxon>Ranidae</taxon>
        <taxon>Aquarana</taxon>
    </lineage>
</organism>
<accession>A0A2G9QB11</accession>
<dbReference type="Proteomes" id="UP000228934">
    <property type="component" value="Unassembled WGS sequence"/>
</dbReference>
<feature type="non-terminal residue" evidence="7">
    <location>
        <position position="252"/>
    </location>
</feature>
<keyword evidence="3" id="KW-0863">Zinc-finger</keyword>
<dbReference type="PANTHER" id="PTHR46481">
    <property type="entry name" value="ZINC FINGER BED DOMAIN-CONTAINING PROTEIN 4"/>
    <property type="match status" value="1"/>
</dbReference>
<dbReference type="AlphaFoldDB" id="A0A2G9QB11"/>
<protein>
    <submittedName>
        <fullName evidence="7">Uncharacterized protein</fullName>
    </submittedName>
</protein>
<dbReference type="GO" id="GO:0008270">
    <property type="term" value="F:zinc ion binding"/>
    <property type="evidence" value="ECO:0007669"/>
    <property type="project" value="UniProtKB-KW"/>
</dbReference>
<dbReference type="Gene3D" id="1.10.10.1070">
    <property type="entry name" value="Zinc finger, BED domain-containing"/>
    <property type="match status" value="1"/>
</dbReference>
<evidence type="ECO:0000256" key="5">
    <source>
        <dbReference type="ARBA" id="ARBA00023242"/>
    </source>
</evidence>
<dbReference type="InterPro" id="IPR052035">
    <property type="entry name" value="ZnF_BED_domain_contain"/>
</dbReference>
<dbReference type="OrthoDB" id="1607513at2759"/>
<feature type="compositionally biased region" description="Basic residues" evidence="6">
    <location>
        <begin position="1"/>
        <end position="10"/>
    </location>
</feature>
<evidence type="ECO:0000256" key="4">
    <source>
        <dbReference type="ARBA" id="ARBA00022833"/>
    </source>
</evidence>
<proteinExistence type="predicted"/>
<keyword evidence="5" id="KW-0539">Nucleus</keyword>
<comment type="subcellular location">
    <subcellularLocation>
        <location evidence="1">Nucleus</location>
    </subcellularLocation>
</comment>
<sequence>MNEHMKRKHVGFTEDGETSGRKKQCTMTEFVQQNRPCTPQQSAIITDSVMKMLVTDMRPLSMVEDQGFKSMISVLNPGYTLPSRTHFTKLVERKYQEAFQNVKDAISTNESRIAITADIWTSIATEAFLGITCHYIAEDWKMISICLTTMPLEDRHTAANIAECLEEVTEKLEIPAQKIIAIVHDNDANIVAAAKILMDMHGWASIRCTGHTLQLVISAALKNSGIERAVSAARGLVEHFKKSELASSKLKE</sequence>
<evidence type="ECO:0000313" key="7">
    <source>
        <dbReference type="EMBL" id="PIO12768.1"/>
    </source>
</evidence>
<dbReference type="SUPFAM" id="SSF140996">
    <property type="entry name" value="Hermes dimerisation domain"/>
    <property type="match status" value="1"/>
</dbReference>
<dbReference type="EMBL" id="KZ060133">
    <property type="protein sequence ID" value="PIO12768.1"/>
    <property type="molecule type" value="Genomic_DNA"/>
</dbReference>
<reference evidence="8" key="1">
    <citation type="journal article" date="2017" name="Nat. Commun.">
        <title>The North American bullfrog draft genome provides insight into hormonal regulation of long noncoding RNA.</title>
        <authorList>
            <person name="Hammond S.A."/>
            <person name="Warren R.L."/>
            <person name="Vandervalk B.P."/>
            <person name="Kucuk E."/>
            <person name="Khan H."/>
            <person name="Gibb E.A."/>
            <person name="Pandoh P."/>
            <person name="Kirk H."/>
            <person name="Zhao Y."/>
            <person name="Jones M."/>
            <person name="Mungall A.J."/>
            <person name="Coope R."/>
            <person name="Pleasance S."/>
            <person name="Moore R.A."/>
            <person name="Holt R.A."/>
            <person name="Round J.M."/>
            <person name="Ohora S."/>
            <person name="Walle B.V."/>
            <person name="Veldhoen N."/>
            <person name="Helbing C.C."/>
            <person name="Birol I."/>
        </authorList>
    </citation>
    <scope>NUCLEOTIDE SEQUENCE [LARGE SCALE GENOMIC DNA]</scope>
</reference>
<dbReference type="GO" id="GO:0005634">
    <property type="term" value="C:nucleus"/>
    <property type="evidence" value="ECO:0007669"/>
    <property type="project" value="UniProtKB-SubCell"/>
</dbReference>
<feature type="region of interest" description="Disordered" evidence="6">
    <location>
        <begin position="1"/>
        <end position="22"/>
    </location>
</feature>
<dbReference type="InterPro" id="IPR012337">
    <property type="entry name" value="RNaseH-like_sf"/>
</dbReference>
<dbReference type="PANTHER" id="PTHR46481:SF10">
    <property type="entry name" value="ZINC FINGER BED DOMAIN-CONTAINING PROTEIN 39"/>
    <property type="match status" value="1"/>
</dbReference>
<name>A0A2G9QB11_AQUCT</name>
<evidence type="ECO:0000256" key="1">
    <source>
        <dbReference type="ARBA" id="ARBA00004123"/>
    </source>
</evidence>
<evidence type="ECO:0000256" key="2">
    <source>
        <dbReference type="ARBA" id="ARBA00022723"/>
    </source>
</evidence>
<keyword evidence="8" id="KW-1185">Reference proteome</keyword>
<dbReference type="SUPFAM" id="SSF53098">
    <property type="entry name" value="Ribonuclease H-like"/>
    <property type="match status" value="1"/>
</dbReference>
<gene>
    <name evidence="7" type="ORF">AB205_0199180</name>
</gene>
<keyword evidence="2" id="KW-0479">Metal-binding</keyword>
<evidence type="ECO:0000256" key="3">
    <source>
        <dbReference type="ARBA" id="ARBA00022771"/>
    </source>
</evidence>
<evidence type="ECO:0000313" key="8">
    <source>
        <dbReference type="Proteomes" id="UP000228934"/>
    </source>
</evidence>
<keyword evidence="4" id="KW-0862">Zinc</keyword>